<gene>
    <name evidence="2" type="ORF">SAMN06265376_102318</name>
</gene>
<keyword evidence="1" id="KW-0732">Signal</keyword>
<accession>A0A238YSL5</accession>
<dbReference type="EMBL" id="FZNY01000002">
    <property type="protein sequence ID" value="SNR73952.1"/>
    <property type="molecule type" value="Genomic_DNA"/>
</dbReference>
<organism evidence="2 3">
    <name type="scientific">Dokdonia pacifica</name>
    <dbReference type="NCBI Taxonomy" id="1627892"/>
    <lineage>
        <taxon>Bacteria</taxon>
        <taxon>Pseudomonadati</taxon>
        <taxon>Bacteroidota</taxon>
        <taxon>Flavobacteriia</taxon>
        <taxon>Flavobacteriales</taxon>
        <taxon>Flavobacteriaceae</taxon>
        <taxon>Dokdonia</taxon>
    </lineage>
</organism>
<dbReference type="RefSeq" id="WP_089371076.1">
    <property type="nucleotide sequence ID" value="NZ_BMEP01000001.1"/>
</dbReference>
<dbReference type="Proteomes" id="UP000198379">
    <property type="component" value="Unassembled WGS sequence"/>
</dbReference>
<reference evidence="2 3" key="1">
    <citation type="submission" date="2017-06" db="EMBL/GenBank/DDBJ databases">
        <authorList>
            <person name="Kim H.J."/>
            <person name="Triplett B.A."/>
        </authorList>
    </citation>
    <scope>NUCLEOTIDE SEQUENCE [LARGE SCALE GENOMIC DNA]</scope>
    <source>
        <strain evidence="2 3">DSM 25597</strain>
    </source>
</reference>
<keyword evidence="3" id="KW-1185">Reference proteome</keyword>
<dbReference type="AlphaFoldDB" id="A0A238YSL5"/>
<feature type="signal peptide" evidence="1">
    <location>
        <begin position="1"/>
        <end position="20"/>
    </location>
</feature>
<proteinExistence type="predicted"/>
<name>A0A238YSL5_9FLAO</name>
<evidence type="ECO:0000256" key="1">
    <source>
        <dbReference type="SAM" id="SignalP"/>
    </source>
</evidence>
<evidence type="ECO:0000313" key="3">
    <source>
        <dbReference type="Proteomes" id="UP000198379"/>
    </source>
</evidence>
<feature type="chain" id="PRO_5013076790" description="LTXXQ motif family protein" evidence="1">
    <location>
        <begin position="21"/>
        <end position="117"/>
    </location>
</feature>
<evidence type="ECO:0008006" key="4">
    <source>
        <dbReference type="Google" id="ProtNLM"/>
    </source>
</evidence>
<protein>
    <recommendedName>
        <fullName evidence="4">LTXXQ motif family protein</fullName>
    </recommendedName>
</protein>
<evidence type="ECO:0000313" key="2">
    <source>
        <dbReference type="EMBL" id="SNR73952.1"/>
    </source>
</evidence>
<sequence>MKKIIAIVALCFLGLGVAQAQVSSQKAPVKSALQTGVVEMLTQKLNLTPQQVASVTKIMGVFAQSRKTVSQSSGMPSETKAEKLKKINDREDLNMKNILDEAQYAKFQELAKDIRKG</sequence>